<dbReference type="SUPFAM" id="SSF46689">
    <property type="entry name" value="Homeodomain-like"/>
    <property type="match status" value="1"/>
</dbReference>
<dbReference type="InterPro" id="IPR009057">
    <property type="entry name" value="Homeodomain-like_sf"/>
</dbReference>
<proteinExistence type="predicted"/>
<feature type="DNA-binding region" description="H-T-H motif" evidence="4">
    <location>
        <begin position="39"/>
        <end position="58"/>
    </location>
</feature>
<dbReference type="GO" id="GO:0003677">
    <property type="term" value="F:DNA binding"/>
    <property type="evidence" value="ECO:0007669"/>
    <property type="project" value="UniProtKB-UniRule"/>
</dbReference>
<reference evidence="6 7" key="1">
    <citation type="submission" date="2016-10" db="EMBL/GenBank/DDBJ databases">
        <authorList>
            <person name="de Groot N.N."/>
        </authorList>
    </citation>
    <scope>NUCLEOTIDE SEQUENCE [LARGE SCALE GENOMIC DNA]</scope>
    <source>
        <strain evidence="6 7">CGMCC 4.5739</strain>
    </source>
</reference>
<evidence type="ECO:0000313" key="7">
    <source>
        <dbReference type="Proteomes" id="UP000199207"/>
    </source>
</evidence>
<keyword evidence="7" id="KW-1185">Reference proteome</keyword>
<dbReference type="RefSeq" id="WP_093837133.1">
    <property type="nucleotide sequence ID" value="NZ_FOLM01000001.1"/>
</dbReference>
<dbReference type="OrthoDB" id="9811084at2"/>
<protein>
    <submittedName>
        <fullName evidence="6">DNA-binding transcriptional regulator, AcrR family</fullName>
    </submittedName>
</protein>
<gene>
    <name evidence="6" type="ORF">SAMN05421773_101789</name>
</gene>
<feature type="domain" description="HTH tetR-type" evidence="5">
    <location>
        <begin position="16"/>
        <end position="76"/>
    </location>
</feature>
<dbReference type="SUPFAM" id="SSF48498">
    <property type="entry name" value="Tetracyclin repressor-like, C-terminal domain"/>
    <property type="match status" value="1"/>
</dbReference>
<evidence type="ECO:0000256" key="4">
    <source>
        <dbReference type="PROSITE-ProRule" id="PRU00335"/>
    </source>
</evidence>
<evidence type="ECO:0000256" key="1">
    <source>
        <dbReference type="ARBA" id="ARBA00023015"/>
    </source>
</evidence>
<organism evidence="6 7">
    <name type="scientific">Streptomyces aidingensis</name>
    <dbReference type="NCBI Taxonomy" id="910347"/>
    <lineage>
        <taxon>Bacteria</taxon>
        <taxon>Bacillati</taxon>
        <taxon>Actinomycetota</taxon>
        <taxon>Actinomycetes</taxon>
        <taxon>Kitasatosporales</taxon>
        <taxon>Streptomycetaceae</taxon>
        <taxon>Streptomyces</taxon>
    </lineage>
</organism>
<dbReference type="PANTHER" id="PTHR47506">
    <property type="entry name" value="TRANSCRIPTIONAL REGULATORY PROTEIN"/>
    <property type="match status" value="1"/>
</dbReference>
<dbReference type="PROSITE" id="PS50977">
    <property type="entry name" value="HTH_TETR_2"/>
    <property type="match status" value="1"/>
</dbReference>
<dbReference type="Proteomes" id="UP000199207">
    <property type="component" value="Unassembled WGS sequence"/>
</dbReference>
<evidence type="ECO:0000313" key="6">
    <source>
        <dbReference type="EMBL" id="SFC00230.1"/>
    </source>
</evidence>
<dbReference type="PANTHER" id="PTHR47506:SF1">
    <property type="entry name" value="HTH-TYPE TRANSCRIPTIONAL REGULATOR YJDC"/>
    <property type="match status" value="1"/>
</dbReference>
<name>A0A1I1FTD3_9ACTN</name>
<keyword evidence="3" id="KW-0804">Transcription</keyword>
<dbReference type="InterPro" id="IPR036271">
    <property type="entry name" value="Tet_transcr_reg_TetR-rel_C_sf"/>
</dbReference>
<evidence type="ECO:0000259" key="5">
    <source>
        <dbReference type="PROSITE" id="PS50977"/>
    </source>
</evidence>
<dbReference type="PRINTS" id="PR00455">
    <property type="entry name" value="HTHTETR"/>
</dbReference>
<keyword evidence="1" id="KW-0805">Transcription regulation</keyword>
<accession>A0A1I1FTD3</accession>
<dbReference type="EMBL" id="FOLM01000001">
    <property type="protein sequence ID" value="SFC00230.1"/>
    <property type="molecule type" value="Genomic_DNA"/>
</dbReference>
<sequence>MTDSPLAERRAGGRRGGKRERLIGAALDLLHRQGVARTSLAQVAEAADVPLGNVYYYFKTKDDLVRAVIDAHAERVRATFAAYRAAHPDPRDRLKAFAAQIGASGGYAARHGCPMGSLCSELDKREDGGLDQESATLMTLGVDWVREQFQLLGHSAEDAGDLAVTFISVFQGASLLSNTFRDPGLMSRQAAFLTRWIDDQARAG</sequence>
<dbReference type="Gene3D" id="1.10.357.10">
    <property type="entry name" value="Tetracycline Repressor, domain 2"/>
    <property type="match status" value="1"/>
</dbReference>
<keyword evidence="2 4" id="KW-0238">DNA-binding</keyword>
<dbReference type="InterPro" id="IPR001647">
    <property type="entry name" value="HTH_TetR"/>
</dbReference>
<dbReference type="STRING" id="910347.SAMN05421773_101789"/>
<dbReference type="Pfam" id="PF00440">
    <property type="entry name" value="TetR_N"/>
    <property type="match status" value="1"/>
</dbReference>
<evidence type="ECO:0000256" key="3">
    <source>
        <dbReference type="ARBA" id="ARBA00023163"/>
    </source>
</evidence>
<evidence type="ECO:0000256" key="2">
    <source>
        <dbReference type="ARBA" id="ARBA00023125"/>
    </source>
</evidence>
<dbReference type="AlphaFoldDB" id="A0A1I1FTD3"/>